<dbReference type="KEGG" id="vih:AB0763_11885"/>
<accession>A0AB39HCQ1</accession>
<organism evidence="6">
    <name type="scientific">Vibrio sp. HB236076</name>
    <dbReference type="NCBI Taxonomy" id="3232307"/>
    <lineage>
        <taxon>Bacteria</taxon>
        <taxon>Pseudomonadati</taxon>
        <taxon>Pseudomonadota</taxon>
        <taxon>Gammaproteobacteria</taxon>
        <taxon>Vibrionales</taxon>
        <taxon>Vibrionaceae</taxon>
        <taxon>Vibrio</taxon>
    </lineage>
</organism>
<evidence type="ECO:0000313" key="6">
    <source>
        <dbReference type="EMBL" id="XDK24853.1"/>
    </source>
</evidence>
<dbReference type="GO" id="GO:0003700">
    <property type="term" value="F:DNA-binding transcription factor activity"/>
    <property type="evidence" value="ECO:0007669"/>
    <property type="project" value="InterPro"/>
</dbReference>
<dbReference type="Pfam" id="PF03466">
    <property type="entry name" value="LysR_substrate"/>
    <property type="match status" value="1"/>
</dbReference>
<name>A0AB39HCQ1_9VIBR</name>
<dbReference type="Gene3D" id="3.40.190.10">
    <property type="entry name" value="Periplasmic binding protein-like II"/>
    <property type="match status" value="2"/>
</dbReference>
<dbReference type="PANTHER" id="PTHR30427:SF1">
    <property type="entry name" value="TRANSCRIPTIONAL ACTIVATOR PROTEIN LYSR"/>
    <property type="match status" value="1"/>
</dbReference>
<feature type="domain" description="HTH lysR-type" evidence="5">
    <location>
        <begin position="1"/>
        <end position="58"/>
    </location>
</feature>
<proteinExistence type="inferred from homology"/>
<evidence type="ECO:0000256" key="4">
    <source>
        <dbReference type="ARBA" id="ARBA00023163"/>
    </source>
</evidence>
<dbReference type="Pfam" id="PF00126">
    <property type="entry name" value="HTH_1"/>
    <property type="match status" value="1"/>
</dbReference>
<dbReference type="SUPFAM" id="SSF53850">
    <property type="entry name" value="Periplasmic binding protein-like II"/>
    <property type="match status" value="1"/>
</dbReference>
<dbReference type="PANTHER" id="PTHR30427">
    <property type="entry name" value="TRANSCRIPTIONAL ACTIVATOR PROTEIN LYSR"/>
    <property type="match status" value="1"/>
</dbReference>
<evidence type="ECO:0000256" key="3">
    <source>
        <dbReference type="ARBA" id="ARBA00023125"/>
    </source>
</evidence>
<dbReference type="SUPFAM" id="SSF46785">
    <property type="entry name" value="Winged helix' DNA-binding domain"/>
    <property type="match status" value="1"/>
</dbReference>
<dbReference type="GO" id="GO:0043565">
    <property type="term" value="F:sequence-specific DNA binding"/>
    <property type="evidence" value="ECO:0007669"/>
    <property type="project" value="TreeGrafter"/>
</dbReference>
<dbReference type="InterPro" id="IPR000847">
    <property type="entry name" value="LysR_HTH_N"/>
</dbReference>
<dbReference type="EMBL" id="CP162601">
    <property type="protein sequence ID" value="XDK24853.1"/>
    <property type="molecule type" value="Genomic_DNA"/>
</dbReference>
<dbReference type="RefSeq" id="WP_306101984.1">
    <property type="nucleotide sequence ID" value="NZ_CP162601.1"/>
</dbReference>
<evidence type="ECO:0000259" key="5">
    <source>
        <dbReference type="PROSITE" id="PS50931"/>
    </source>
</evidence>
<dbReference type="AlphaFoldDB" id="A0AB39HCQ1"/>
<dbReference type="Gene3D" id="1.10.10.10">
    <property type="entry name" value="Winged helix-like DNA-binding domain superfamily/Winged helix DNA-binding domain"/>
    <property type="match status" value="1"/>
</dbReference>
<keyword evidence="4" id="KW-0804">Transcription</keyword>
<comment type="similarity">
    <text evidence="1">Belongs to the LysR transcriptional regulatory family.</text>
</comment>
<dbReference type="PRINTS" id="PR00039">
    <property type="entry name" value="HTHLYSR"/>
</dbReference>
<dbReference type="InterPro" id="IPR036390">
    <property type="entry name" value="WH_DNA-bd_sf"/>
</dbReference>
<dbReference type="InterPro" id="IPR005119">
    <property type="entry name" value="LysR_subst-bd"/>
</dbReference>
<dbReference type="GO" id="GO:0010628">
    <property type="term" value="P:positive regulation of gene expression"/>
    <property type="evidence" value="ECO:0007669"/>
    <property type="project" value="TreeGrafter"/>
</dbReference>
<protein>
    <submittedName>
        <fullName evidence="6">LysR family transcriptional regulator</fullName>
    </submittedName>
</protein>
<dbReference type="InterPro" id="IPR036388">
    <property type="entry name" value="WH-like_DNA-bd_sf"/>
</dbReference>
<sequence length="299" mass="33767">MKFRQIEAFRYIMLRGTTAAAAAEMHITQPAVSRLIKDLEVSLGFMLFERSGNRLIPTLEANQWFKSVEESFLGLEKLAAVADKIRHQVPSELKIACTSAIGTSLVPLAIKEHRRYFPDEHFSVFTHSVSEMVIKLQNHAIDLAVGLPVPQLPGIVQEELGQARYVFAARDDHPLMAQTQVNIEDLVDESVLTVINSDPNYWSALNHVLDPIEHRIRRHIGIDTSHTAYAMIEQGLAVGVLEPFAARTWQSSRVATRRFEPEIRYPYGLAYSTNAKHHTSLSRFIESLTMVAKTMTEFD</sequence>
<evidence type="ECO:0000256" key="1">
    <source>
        <dbReference type="ARBA" id="ARBA00009437"/>
    </source>
</evidence>
<dbReference type="PROSITE" id="PS50931">
    <property type="entry name" value="HTH_LYSR"/>
    <property type="match status" value="1"/>
</dbReference>
<keyword evidence="2" id="KW-0805">Transcription regulation</keyword>
<reference evidence="6" key="1">
    <citation type="submission" date="2024-07" db="EMBL/GenBank/DDBJ databases">
        <title>Genome Analysis of a Potential Novel Vibrio Species Secreting pH- and Thermo-stable Alginate Lyase and its Application in Producing Alginate Oligosaccharides.</title>
        <authorList>
            <person name="Huang H."/>
            <person name="Bao K."/>
        </authorList>
    </citation>
    <scope>NUCLEOTIDE SEQUENCE</scope>
    <source>
        <strain evidence="6">HB236076</strain>
    </source>
</reference>
<gene>
    <name evidence="6" type="ORF">AB0763_11885</name>
</gene>
<keyword evidence="3" id="KW-0238">DNA-binding</keyword>
<evidence type="ECO:0000256" key="2">
    <source>
        <dbReference type="ARBA" id="ARBA00023015"/>
    </source>
</evidence>